<accession>A0A4Y2HGF6</accession>
<name>A0A4Y2HGF6_ARAVE</name>
<comment type="caution">
    <text evidence="1">The sequence shown here is derived from an EMBL/GenBank/DDBJ whole genome shotgun (WGS) entry which is preliminary data.</text>
</comment>
<proteinExistence type="predicted"/>
<evidence type="ECO:0000313" key="2">
    <source>
        <dbReference type="Proteomes" id="UP000499080"/>
    </source>
</evidence>
<gene>
    <name evidence="1" type="ORF">AVEN_52535_1</name>
</gene>
<sequence>MDSSAPFPLFSSLCVVGDMNGGPFISHLSPKGPFNATRPTAFSPLSEQQPAKIRPISIEVAWPVTAGLGVKVLIKQMAPIVCKVKNRMPDKYLYLIKSLVTLMANLMLENLYTVKYSLLQNCLNGRVIYFRDTY</sequence>
<evidence type="ECO:0000313" key="1">
    <source>
        <dbReference type="EMBL" id="GBM64412.1"/>
    </source>
</evidence>
<dbReference type="AlphaFoldDB" id="A0A4Y2HGF6"/>
<organism evidence="1 2">
    <name type="scientific">Araneus ventricosus</name>
    <name type="common">Orbweaver spider</name>
    <name type="synonym">Epeira ventricosa</name>
    <dbReference type="NCBI Taxonomy" id="182803"/>
    <lineage>
        <taxon>Eukaryota</taxon>
        <taxon>Metazoa</taxon>
        <taxon>Ecdysozoa</taxon>
        <taxon>Arthropoda</taxon>
        <taxon>Chelicerata</taxon>
        <taxon>Arachnida</taxon>
        <taxon>Araneae</taxon>
        <taxon>Araneomorphae</taxon>
        <taxon>Entelegynae</taxon>
        <taxon>Araneoidea</taxon>
        <taxon>Araneidae</taxon>
        <taxon>Araneus</taxon>
    </lineage>
</organism>
<dbReference type="EMBL" id="BGPR01001927">
    <property type="protein sequence ID" value="GBM64412.1"/>
    <property type="molecule type" value="Genomic_DNA"/>
</dbReference>
<keyword evidence="2" id="KW-1185">Reference proteome</keyword>
<reference evidence="1 2" key="1">
    <citation type="journal article" date="2019" name="Sci. Rep.">
        <title>Orb-weaving spider Araneus ventricosus genome elucidates the spidroin gene catalogue.</title>
        <authorList>
            <person name="Kono N."/>
            <person name="Nakamura H."/>
            <person name="Ohtoshi R."/>
            <person name="Moran D.A.P."/>
            <person name="Shinohara A."/>
            <person name="Yoshida Y."/>
            <person name="Fujiwara M."/>
            <person name="Mori M."/>
            <person name="Tomita M."/>
            <person name="Arakawa K."/>
        </authorList>
    </citation>
    <scope>NUCLEOTIDE SEQUENCE [LARGE SCALE GENOMIC DNA]</scope>
</reference>
<dbReference type="Proteomes" id="UP000499080">
    <property type="component" value="Unassembled WGS sequence"/>
</dbReference>
<protein>
    <submittedName>
        <fullName evidence="1">Uncharacterized protein</fullName>
    </submittedName>
</protein>